<feature type="compositionally biased region" description="Low complexity" evidence="1">
    <location>
        <begin position="291"/>
        <end position="304"/>
    </location>
</feature>
<feature type="non-terminal residue" evidence="2">
    <location>
        <position position="453"/>
    </location>
</feature>
<sequence length="453" mass="46456">ATIHSRHRRRPRRSERSHAFPSAKGVGGAPGRQRRRRAAALGSHPSGRGAAGPGPSRDVGAAGAGRAGVARRRGDHAHRPRRGGNGGRRHAGRRRDLPDQAGGPGARGGGGGARGREAGAPAHQRAAVAAAGRRGELRLAGHVAADGGAGPAGGAAGRLGRHHGAAAGRKWNGQELGGADDPLAQPAGAFAVRGDQLRGSFGHVPGLRAVRPREGRVHRRARDEARAVRGGGPGHAVPGRDRRPGAGAAAQAAARAGNPHLPPPGRHPRDDGGRAPARRHQQGPDRRGAQRPLSRRLVLPPLGLSADHPPAARPQPRRRAGADAPLSPRAGRPASLLPRAAGSARGHGAGRVRLAGQRPRAAQRAGARPGAGVGRRAHRRGAPPRTAPCPGRPARQPRRRRDPVAGAGGTAAHRARPVPAERQPHRRGGKAGHQPEHPSREDRAVRPGGGGPV</sequence>
<feature type="compositionally biased region" description="Low complexity" evidence="1">
    <location>
        <begin position="118"/>
        <end position="132"/>
    </location>
</feature>
<proteinExistence type="predicted"/>
<feature type="compositionally biased region" description="Low complexity" evidence="1">
    <location>
        <begin position="39"/>
        <end position="61"/>
    </location>
</feature>
<protein>
    <submittedName>
        <fullName evidence="2">Response regulator of zinc sigma-54-dependent two-component system</fullName>
    </submittedName>
</protein>
<feature type="compositionally biased region" description="Basic and acidic residues" evidence="1">
    <location>
        <begin position="433"/>
        <end position="445"/>
    </location>
</feature>
<feature type="region of interest" description="Disordered" evidence="1">
    <location>
        <begin position="1"/>
        <end position="182"/>
    </location>
</feature>
<feature type="non-terminal residue" evidence="2">
    <location>
        <position position="1"/>
    </location>
</feature>
<feature type="compositionally biased region" description="Low complexity" evidence="1">
    <location>
        <begin position="339"/>
        <end position="370"/>
    </location>
</feature>
<dbReference type="AlphaFoldDB" id="A0A6J4L900"/>
<evidence type="ECO:0000313" key="2">
    <source>
        <dbReference type="EMBL" id="CAA9325826.1"/>
    </source>
</evidence>
<feature type="compositionally biased region" description="Basic residues" evidence="1">
    <location>
        <begin position="69"/>
        <end position="93"/>
    </location>
</feature>
<dbReference type="EMBL" id="CADCTV010000400">
    <property type="protein sequence ID" value="CAA9325826.1"/>
    <property type="molecule type" value="Genomic_DNA"/>
</dbReference>
<feature type="compositionally biased region" description="Gly residues" evidence="1">
    <location>
        <begin position="147"/>
        <end position="157"/>
    </location>
</feature>
<organism evidence="2">
    <name type="scientific">uncultured Gemmatimonadota bacterium</name>
    <dbReference type="NCBI Taxonomy" id="203437"/>
    <lineage>
        <taxon>Bacteria</taxon>
        <taxon>Pseudomonadati</taxon>
        <taxon>Gemmatimonadota</taxon>
        <taxon>environmental samples</taxon>
    </lineage>
</organism>
<evidence type="ECO:0000256" key="1">
    <source>
        <dbReference type="SAM" id="MobiDB-lite"/>
    </source>
</evidence>
<feature type="compositionally biased region" description="Basic residues" evidence="1">
    <location>
        <begin position="1"/>
        <end position="15"/>
    </location>
</feature>
<feature type="compositionally biased region" description="Basic and acidic residues" evidence="1">
    <location>
        <begin position="211"/>
        <end position="227"/>
    </location>
</feature>
<name>A0A6J4L900_9BACT</name>
<accession>A0A6J4L900</accession>
<gene>
    <name evidence="2" type="ORF">AVDCRST_MAG89-1887</name>
</gene>
<feature type="compositionally biased region" description="Gly residues" evidence="1">
    <location>
        <begin position="102"/>
        <end position="113"/>
    </location>
</feature>
<feature type="compositionally biased region" description="Low complexity" evidence="1">
    <location>
        <begin position="245"/>
        <end position="259"/>
    </location>
</feature>
<feature type="region of interest" description="Disordered" evidence="1">
    <location>
        <begin position="199"/>
        <end position="453"/>
    </location>
</feature>
<reference evidence="2" key="1">
    <citation type="submission" date="2020-02" db="EMBL/GenBank/DDBJ databases">
        <authorList>
            <person name="Meier V. D."/>
        </authorList>
    </citation>
    <scope>NUCLEOTIDE SEQUENCE</scope>
    <source>
        <strain evidence="2">AVDCRST_MAG89</strain>
    </source>
</reference>